<reference evidence="2" key="3">
    <citation type="submission" date="2024-03" db="EMBL/GenBank/DDBJ databases">
        <title>The Genome Sequence of Enterococcus sp. DIV0238c.</title>
        <authorList>
            <consortium name="The Broad Institute Genomics Platform"/>
            <consortium name="The Broad Institute Microbial Omics Core"/>
            <consortium name="The Broad Institute Genomic Center for Infectious Diseases"/>
            <person name="Earl A."/>
            <person name="Manson A."/>
            <person name="Gilmore M."/>
            <person name="Schwartman J."/>
            <person name="Shea T."/>
            <person name="Abouelleil A."/>
            <person name="Cao P."/>
            <person name="Chapman S."/>
            <person name="Cusick C."/>
            <person name="Young S."/>
            <person name="Neafsey D."/>
            <person name="Nusbaum C."/>
            <person name="Birren B."/>
        </authorList>
    </citation>
    <scope>NUCLEOTIDE SEQUENCE</scope>
    <source>
        <strain evidence="2">9D6_DIV0238</strain>
    </source>
</reference>
<dbReference type="Gene3D" id="3.20.20.60">
    <property type="entry name" value="Phosphoenolpyruvate-binding domains"/>
    <property type="match status" value="1"/>
</dbReference>
<protein>
    <recommendedName>
        <fullName evidence="4">Carboxyvinyl-carboxyphosphonate phosphorylmutase</fullName>
    </recommendedName>
</protein>
<dbReference type="RefSeq" id="WP_087640358.1">
    <property type="nucleotide sequence ID" value="NZ_CP147246.1"/>
</dbReference>
<name>A0A200JF71_9ENTE</name>
<sequence>MAITQNQRDKAKQFQEIHRKEGLFVLPNIWDAGGAKIFEQKGFAAVATTSAGVAFANGFSDGEELPLTILLETVQRISTKITIPLSVDFERGYSENAEEVYENAKQLLLAGAVGLNIEDGLPDKSISDRQSMKRKLEYLNQLKKEFALDFLINARTDIYWNQIGEQKSRLSATIERLNSYLSWGADCVFVPGNISVEELQRLTKEVNGPINILLSKNLKNINQLNELGVKRVSLGSSVSRNSIKHLFNESNKIKRNDFDSLLSDSLSYDFVNQFYGMGEEK</sequence>
<proteinExistence type="predicted"/>
<reference evidence="2" key="2">
    <citation type="submission" date="2017-05" db="EMBL/GenBank/DDBJ databases">
        <authorList>
            <consortium name="The Broad Institute Genomics Platform"/>
            <consortium name="The Broad Institute Genomic Center for Infectious Diseases"/>
            <person name="Earl A."/>
            <person name="Manson A."/>
            <person name="Schwartman J."/>
            <person name="Gilmore M."/>
            <person name="Abouelleil A."/>
            <person name="Cao P."/>
            <person name="Chapman S."/>
            <person name="Cusick C."/>
            <person name="Shea T."/>
            <person name="Young S."/>
            <person name="Neafsey D."/>
            <person name="Nusbaum C."/>
            <person name="Birren B."/>
        </authorList>
    </citation>
    <scope>NUCLEOTIDE SEQUENCE</scope>
    <source>
        <strain evidence="2">9D6_DIV0238</strain>
    </source>
</reference>
<dbReference type="CDD" id="cd00377">
    <property type="entry name" value="ICL_PEPM"/>
    <property type="match status" value="1"/>
</dbReference>
<dbReference type="InterPro" id="IPR015813">
    <property type="entry name" value="Pyrv/PenolPyrv_kinase-like_dom"/>
</dbReference>
<dbReference type="SUPFAM" id="SSF51621">
    <property type="entry name" value="Phosphoenolpyruvate/pyruvate domain"/>
    <property type="match status" value="1"/>
</dbReference>
<dbReference type="AlphaFoldDB" id="A0A200JF71"/>
<accession>A0A200JF71</accession>
<dbReference type="InterPro" id="IPR039556">
    <property type="entry name" value="ICL/PEPM"/>
</dbReference>
<dbReference type="PANTHER" id="PTHR42905:SF16">
    <property type="entry name" value="CARBOXYPHOSPHONOENOLPYRUVATE PHOSPHONOMUTASE-LIKE PROTEIN (AFU_ORTHOLOGUE AFUA_5G07230)"/>
    <property type="match status" value="1"/>
</dbReference>
<dbReference type="Pfam" id="PF13714">
    <property type="entry name" value="PEP_mutase"/>
    <property type="match status" value="1"/>
</dbReference>
<evidence type="ECO:0000313" key="2">
    <source>
        <dbReference type="EMBL" id="WYJ93093.1"/>
    </source>
</evidence>
<dbReference type="PANTHER" id="PTHR42905">
    <property type="entry name" value="PHOSPHOENOLPYRUVATE CARBOXYLASE"/>
    <property type="match status" value="1"/>
</dbReference>
<evidence type="ECO:0000313" key="3">
    <source>
        <dbReference type="Proteomes" id="UP000196151"/>
    </source>
</evidence>
<reference evidence="1" key="1">
    <citation type="submission" date="2017-05" db="EMBL/GenBank/DDBJ databases">
        <title>The Genome Sequence of Enterococcus sp. 9D6_DIV0238.</title>
        <authorList>
            <consortium name="The Broad Institute Genomics Platform"/>
            <consortium name="The Broad Institute Genomic Center for Infectious Diseases"/>
            <person name="Earl A."/>
            <person name="Manson A."/>
            <person name="Schwartman J."/>
            <person name="Gilmore M."/>
            <person name="Abouelleil A."/>
            <person name="Cao P."/>
            <person name="Chapman S."/>
            <person name="Cusick C."/>
            <person name="Shea T."/>
            <person name="Young S."/>
            <person name="Neafsey D."/>
            <person name="Nusbaum C."/>
            <person name="Birren B."/>
        </authorList>
    </citation>
    <scope>NUCLEOTIDE SEQUENCE [LARGE SCALE GENOMIC DNA]</scope>
    <source>
        <strain evidence="1">9D6_DIV0238</strain>
    </source>
</reference>
<dbReference type="EMBL" id="NIBQ01000001">
    <property type="protein sequence ID" value="OUZ35793.1"/>
    <property type="molecule type" value="Genomic_DNA"/>
</dbReference>
<dbReference type="GO" id="GO:0003824">
    <property type="term" value="F:catalytic activity"/>
    <property type="evidence" value="ECO:0007669"/>
    <property type="project" value="InterPro"/>
</dbReference>
<dbReference type="Proteomes" id="UP000196151">
    <property type="component" value="Chromosome"/>
</dbReference>
<gene>
    <name evidence="2" type="ORF">A5889_000572</name>
    <name evidence="1" type="ORF">A5889_001269</name>
</gene>
<dbReference type="InterPro" id="IPR040442">
    <property type="entry name" value="Pyrv_kinase-like_dom_sf"/>
</dbReference>
<evidence type="ECO:0008006" key="4">
    <source>
        <dbReference type="Google" id="ProtNLM"/>
    </source>
</evidence>
<dbReference type="OrthoDB" id="9780430at2"/>
<keyword evidence="3" id="KW-1185">Reference proteome</keyword>
<evidence type="ECO:0000313" key="1">
    <source>
        <dbReference type="EMBL" id="OUZ35793.1"/>
    </source>
</evidence>
<dbReference type="EMBL" id="CP147246">
    <property type="protein sequence ID" value="WYJ93093.1"/>
    <property type="molecule type" value="Genomic_DNA"/>
</dbReference>
<organism evidence="1">
    <name type="scientific">Candidatus Enterococcus dunnyi</name>
    <dbReference type="NCBI Taxonomy" id="1834192"/>
    <lineage>
        <taxon>Bacteria</taxon>
        <taxon>Bacillati</taxon>
        <taxon>Bacillota</taxon>
        <taxon>Bacilli</taxon>
        <taxon>Lactobacillales</taxon>
        <taxon>Enterococcaceae</taxon>
        <taxon>Enterococcus</taxon>
    </lineage>
</organism>